<dbReference type="PANTHER" id="PTHR30576:SF0">
    <property type="entry name" value="UNDECAPRENYL-PHOSPHATE N-ACETYLGALACTOSAMINYL 1-PHOSPHATE TRANSFERASE-RELATED"/>
    <property type="match status" value="1"/>
</dbReference>
<dbReference type="InterPro" id="IPR003362">
    <property type="entry name" value="Bact_transf"/>
</dbReference>
<organism evidence="4 5">
    <name type="scientific">Arcobacter venerupis</name>
    <dbReference type="NCBI Taxonomy" id="1054033"/>
    <lineage>
        <taxon>Bacteria</taxon>
        <taxon>Pseudomonadati</taxon>
        <taxon>Campylobacterota</taxon>
        <taxon>Epsilonproteobacteria</taxon>
        <taxon>Campylobacterales</taxon>
        <taxon>Arcobacteraceae</taxon>
        <taxon>Arcobacter</taxon>
    </lineage>
</organism>
<dbReference type="RefSeq" id="WP_128357916.1">
    <property type="nucleotide sequence ID" value="NZ_CP053840.1"/>
</dbReference>
<dbReference type="PANTHER" id="PTHR30576">
    <property type="entry name" value="COLANIC BIOSYNTHESIS UDP-GLUCOSE LIPID CARRIER TRANSFERASE"/>
    <property type="match status" value="1"/>
</dbReference>
<keyword evidence="5" id="KW-1185">Reference proteome</keyword>
<keyword evidence="2" id="KW-1133">Transmembrane helix</keyword>
<dbReference type="GO" id="GO:0016780">
    <property type="term" value="F:phosphotransferase activity, for other substituted phosphate groups"/>
    <property type="evidence" value="ECO:0007669"/>
    <property type="project" value="TreeGrafter"/>
</dbReference>
<evidence type="ECO:0000256" key="1">
    <source>
        <dbReference type="ARBA" id="ARBA00006464"/>
    </source>
</evidence>
<evidence type="ECO:0000256" key="2">
    <source>
        <dbReference type="SAM" id="Phobius"/>
    </source>
</evidence>
<feature type="transmembrane region" description="Helical" evidence="2">
    <location>
        <begin position="126"/>
        <end position="143"/>
    </location>
</feature>
<keyword evidence="2" id="KW-0472">Membrane</keyword>
<name>A0AAE7E4L3_9BACT</name>
<sequence>MLILGRKYIFTEIEKKQLSKKFKIFKQIDYKNITPNETKNQIESLISNKEYKVIVLNTQGKVSDDLVRYLTNLQFEKKIKLIGIEKFLENYLYKCYIPKDNGDLHFLDDIKPFNTFQYIQKRTIDFIGVSLLFLFGWPFIYIIKSKMKKESPGKLYFKQNRIGKDKKVFQCRKFRTMHENSYHDPYTKEGDARIYPYGRFLRKSRIDELPQILNVIRGEIHLIGPRAEWEILVKEYEQKIPYYHERHLIKPGITGWGQVNYPYGSNVDDTIQKLMYDLYYIKHWTILLEIKIIFKTIMIVIGKRGL</sequence>
<evidence type="ECO:0000313" key="4">
    <source>
        <dbReference type="EMBL" id="QKF67524.1"/>
    </source>
</evidence>
<accession>A0AAE7E4L3</accession>
<keyword evidence="2" id="KW-0812">Transmembrane</keyword>
<dbReference type="AlphaFoldDB" id="A0AAE7E4L3"/>
<comment type="similarity">
    <text evidence="1">Belongs to the bacterial sugar transferase family.</text>
</comment>
<evidence type="ECO:0000313" key="5">
    <source>
        <dbReference type="Proteomes" id="UP000503482"/>
    </source>
</evidence>
<keyword evidence="4" id="KW-0808">Transferase</keyword>
<dbReference type="Pfam" id="PF02397">
    <property type="entry name" value="Bac_transf"/>
    <property type="match status" value="1"/>
</dbReference>
<evidence type="ECO:0000259" key="3">
    <source>
        <dbReference type="Pfam" id="PF02397"/>
    </source>
</evidence>
<gene>
    <name evidence="4" type="ORF">AVENP_1983</name>
</gene>
<dbReference type="KEGG" id="avp:AVENP_1983"/>
<reference evidence="4 5" key="1">
    <citation type="submission" date="2020-05" db="EMBL/GenBank/DDBJ databases">
        <title>Complete genome sequencing of Campylobacter and Arcobacter type strains.</title>
        <authorList>
            <person name="Miller W.G."/>
            <person name="Yee E."/>
        </authorList>
    </citation>
    <scope>NUCLEOTIDE SEQUENCE [LARGE SCALE GENOMIC DNA]</scope>
    <source>
        <strain evidence="4 5">LMG 26156</strain>
    </source>
</reference>
<dbReference type="EMBL" id="CP053840">
    <property type="protein sequence ID" value="QKF67524.1"/>
    <property type="molecule type" value="Genomic_DNA"/>
</dbReference>
<feature type="domain" description="Bacterial sugar transferase" evidence="3">
    <location>
        <begin position="121"/>
        <end position="301"/>
    </location>
</feature>
<dbReference type="Proteomes" id="UP000503482">
    <property type="component" value="Chromosome"/>
</dbReference>
<protein>
    <submittedName>
        <fullName evidence="4">Sugar transferase</fullName>
    </submittedName>
</protein>
<proteinExistence type="inferred from homology"/>